<gene>
    <name evidence="1" type="ORF">DNX69_00540</name>
</gene>
<protein>
    <recommendedName>
        <fullName evidence="3">DUF2833 domain-containing protein</fullName>
    </recommendedName>
</protein>
<sequence length="157" mass="18069">MRGYVQRATVEDVTYIANHLRQADRDECDAMTGAPPELILPQSVGAGRDVWTFHRGDGLPAGVFGVDPTPLPEVGIVWMVSTDEITKHKFEFLTRCRPYVEALNDKYPIITNMVDARNTLHHRWLKWLGFSFLRRIEQWGARSVPFYEFARMKQTCA</sequence>
<evidence type="ECO:0008006" key="3">
    <source>
        <dbReference type="Google" id="ProtNLM"/>
    </source>
</evidence>
<dbReference type="AlphaFoldDB" id="A0A323UNL5"/>
<organism evidence="1 2">
    <name type="scientific">Rhodopseudomonas palustris</name>
    <dbReference type="NCBI Taxonomy" id="1076"/>
    <lineage>
        <taxon>Bacteria</taxon>
        <taxon>Pseudomonadati</taxon>
        <taxon>Pseudomonadota</taxon>
        <taxon>Alphaproteobacteria</taxon>
        <taxon>Hyphomicrobiales</taxon>
        <taxon>Nitrobacteraceae</taxon>
        <taxon>Rhodopseudomonas</taxon>
    </lineage>
</organism>
<dbReference type="RefSeq" id="WP_110783958.1">
    <property type="nucleotide sequence ID" value="NZ_QKQS01000001.1"/>
</dbReference>
<evidence type="ECO:0000313" key="1">
    <source>
        <dbReference type="EMBL" id="PZA13951.1"/>
    </source>
</evidence>
<dbReference type="Proteomes" id="UP000248134">
    <property type="component" value="Unassembled WGS sequence"/>
</dbReference>
<reference evidence="1 2" key="1">
    <citation type="submission" date="2018-06" db="EMBL/GenBank/DDBJ databases">
        <title>Draft Whole-Genome Sequence of the purple photosynthetic bacterium Rhodospeudomonas palustris XCP.</title>
        <authorList>
            <person name="Rayyan A."/>
            <person name="Meyer T.E."/>
            <person name="Kyndt J.A."/>
        </authorList>
    </citation>
    <scope>NUCLEOTIDE SEQUENCE [LARGE SCALE GENOMIC DNA]</scope>
    <source>
        <strain evidence="1 2">XCP</strain>
    </source>
</reference>
<accession>A0A323UNL5</accession>
<dbReference type="Pfam" id="PF11090">
    <property type="entry name" value="Phage_T7_Gp13"/>
    <property type="match status" value="1"/>
</dbReference>
<proteinExistence type="predicted"/>
<dbReference type="EMBL" id="QKQS01000001">
    <property type="protein sequence ID" value="PZA13951.1"/>
    <property type="molecule type" value="Genomic_DNA"/>
</dbReference>
<name>A0A323UNL5_RHOPL</name>
<comment type="caution">
    <text evidence="1">The sequence shown here is derived from an EMBL/GenBank/DDBJ whole genome shotgun (WGS) entry which is preliminary data.</text>
</comment>
<dbReference type="OrthoDB" id="6711434at2"/>
<evidence type="ECO:0000313" key="2">
    <source>
        <dbReference type="Proteomes" id="UP000248134"/>
    </source>
</evidence>
<dbReference type="InterPro" id="IPR020335">
    <property type="entry name" value="Phage_T7_Gp13"/>
</dbReference>